<evidence type="ECO:0000313" key="2">
    <source>
        <dbReference type="EMBL" id="KAJ4387381.1"/>
    </source>
</evidence>
<keyword evidence="1" id="KW-0732">Signal</keyword>
<keyword evidence="3" id="KW-1185">Reference proteome</keyword>
<dbReference type="AlphaFoldDB" id="A0A9W8YMB9"/>
<name>A0A9W8YMB9_9PEZI</name>
<evidence type="ECO:0000313" key="3">
    <source>
        <dbReference type="Proteomes" id="UP001140453"/>
    </source>
</evidence>
<dbReference type="OrthoDB" id="5251314at2759"/>
<dbReference type="EMBL" id="JAPEVB010000005">
    <property type="protein sequence ID" value="KAJ4387381.1"/>
    <property type="molecule type" value="Genomic_DNA"/>
</dbReference>
<gene>
    <name evidence="2" type="ORF">N0V93_007972</name>
</gene>
<reference evidence="2" key="1">
    <citation type="submission" date="2022-10" db="EMBL/GenBank/DDBJ databases">
        <title>Tapping the CABI collections for fungal endophytes: first genome assemblies for Collariella, Neodidymelliopsis, Ascochyta clinopodiicola, Didymella pomorum, Didymosphaeria variabile, Neocosmospora piperis and Neocucurbitaria cava.</title>
        <authorList>
            <person name="Hill R."/>
        </authorList>
    </citation>
    <scope>NUCLEOTIDE SEQUENCE</scope>
    <source>
        <strain evidence="2">IMI 355082</strain>
    </source>
</reference>
<feature type="signal peptide" evidence="1">
    <location>
        <begin position="1"/>
        <end position="22"/>
    </location>
</feature>
<protein>
    <submittedName>
        <fullName evidence="2">Uncharacterized protein</fullName>
    </submittedName>
</protein>
<evidence type="ECO:0000256" key="1">
    <source>
        <dbReference type="SAM" id="SignalP"/>
    </source>
</evidence>
<feature type="chain" id="PRO_5040853428" evidence="1">
    <location>
        <begin position="23"/>
        <end position="241"/>
    </location>
</feature>
<organism evidence="2 3">
    <name type="scientific">Gnomoniopsis smithogilvyi</name>
    <dbReference type="NCBI Taxonomy" id="1191159"/>
    <lineage>
        <taxon>Eukaryota</taxon>
        <taxon>Fungi</taxon>
        <taxon>Dikarya</taxon>
        <taxon>Ascomycota</taxon>
        <taxon>Pezizomycotina</taxon>
        <taxon>Sordariomycetes</taxon>
        <taxon>Sordariomycetidae</taxon>
        <taxon>Diaporthales</taxon>
        <taxon>Gnomoniaceae</taxon>
        <taxon>Gnomoniopsis</taxon>
    </lineage>
</organism>
<dbReference type="Proteomes" id="UP001140453">
    <property type="component" value="Unassembled WGS sequence"/>
</dbReference>
<comment type="caution">
    <text evidence="2">The sequence shown here is derived from an EMBL/GenBank/DDBJ whole genome shotgun (WGS) entry which is preliminary data.</text>
</comment>
<proteinExistence type="predicted"/>
<accession>A0A9W8YMB9</accession>
<sequence length="241" mass="26304">MKFYNLSIIFFYLAGNLGAVTAVPAASPSLDLARTVLDDRTVEPGNSMTYKSYPSTKTHNGGNCYEQIVIDEQWDTDKSKVAAQHEEKKKQVYEAARRGGLAVIEADKAQGLSADDYHSVVSATYVPMEGFIVASSFKGAGHDSQPASTCKIIENGAHAFFANCAEINTLAIMEREKTWSPPREGSMIAAWNTKSQKFVDPCENKKDAGGEWPGCATTLKEPKWKNIEQLSASEGNSKHNS</sequence>